<comment type="caution">
    <text evidence="8">The sequence shown here is derived from an EMBL/GenBank/DDBJ whole genome shotgun (WGS) entry which is preliminary data.</text>
</comment>
<keyword evidence="7" id="KW-0346">Stress response</keyword>
<dbReference type="EMBL" id="MFMU01000004">
    <property type="protein sequence ID" value="OGG93795.1"/>
    <property type="molecule type" value="Genomic_DNA"/>
</dbReference>
<dbReference type="GO" id="GO:0016787">
    <property type="term" value="F:hydrolase activity"/>
    <property type="evidence" value="ECO:0007669"/>
    <property type="project" value="UniProtKB-KW"/>
</dbReference>
<evidence type="ECO:0000256" key="3">
    <source>
        <dbReference type="ARBA" id="ARBA00022722"/>
    </source>
</evidence>
<keyword evidence="5" id="KW-0378">Hydrolase</keyword>
<keyword evidence="2" id="KW-1277">Toxin-antitoxin system</keyword>
<evidence type="ECO:0000313" key="8">
    <source>
        <dbReference type="EMBL" id="OGG93795.1"/>
    </source>
</evidence>
<dbReference type="GO" id="GO:0004519">
    <property type="term" value="F:endonuclease activity"/>
    <property type="evidence" value="ECO:0007669"/>
    <property type="project" value="UniProtKB-KW"/>
</dbReference>
<evidence type="ECO:0000256" key="2">
    <source>
        <dbReference type="ARBA" id="ARBA00022649"/>
    </source>
</evidence>
<evidence type="ECO:0008006" key="10">
    <source>
        <dbReference type="Google" id="ProtNLM"/>
    </source>
</evidence>
<evidence type="ECO:0000256" key="7">
    <source>
        <dbReference type="ARBA" id="ARBA00023016"/>
    </source>
</evidence>
<sequence>MLRLPRLPGKDIIKKLERGGYYFVRQKGSHKRFEHESRPPTSVPLHDLIGPGLLRQILRETGIALCIFFVKRCYKSWISLYSLYI</sequence>
<keyword evidence="4" id="KW-0255">Endonuclease</keyword>
<evidence type="ECO:0000256" key="1">
    <source>
        <dbReference type="ARBA" id="ARBA00006620"/>
    </source>
</evidence>
<reference evidence="8 9" key="1">
    <citation type="journal article" date="2016" name="Nat. Commun.">
        <title>Thousands of microbial genomes shed light on interconnected biogeochemical processes in an aquifer system.</title>
        <authorList>
            <person name="Anantharaman K."/>
            <person name="Brown C.T."/>
            <person name="Hug L.A."/>
            <person name="Sharon I."/>
            <person name="Castelle C.J."/>
            <person name="Probst A.J."/>
            <person name="Thomas B.C."/>
            <person name="Singh A."/>
            <person name="Wilkins M.J."/>
            <person name="Karaoz U."/>
            <person name="Brodie E.L."/>
            <person name="Williams K.H."/>
            <person name="Hubbard S.S."/>
            <person name="Banfield J.F."/>
        </authorList>
    </citation>
    <scope>NUCLEOTIDE SEQUENCE [LARGE SCALE GENOMIC DNA]</scope>
</reference>
<evidence type="ECO:0000256" key="5">
    <source>
        <dbReference type="ARBA" id="ARBA00022801"/>
    </source>
</evidence>
<dbReference type="AlphaFoldDB" id="A0A1F6G6S1"/>
<keyword evidence="6" id="KW-0694">RNA-binding</keyword>
<dbReference type="GO" id="GO:0003729">
    <property type="term" value="F:mRNA binding"/>
    <property type="evidence" value="ECO:0007669"/>
    <property type="project" value="InterPro"/>
</dbReference>
<organism evidence="8 9">
    <name type="scientific">Candidatus Kaiserbacteria bacterium RIFOXYD1_FULL_47_14</name>
    <dbReference type="NCBI Taxonomy" id="1798533"/>
    <lineage>
        <taxon>Bacteria</taxon>
        <taxon>Candidatus Kaiseribacteriota</taxon>
    </lineage>
</organism>
<dbReference type="InterPro" id="IPR038570">
    <property type="entry name" value="HicA_sf"/>
</dbReference>
<dbReference type="InterPro" id="IPR012933">
    <property type="entry name" value="HicA_mRNA_interferase"/>
</dbReference>
<protein>
    <recommendedName>
        <fullName evidence="10">Addiction module toxin, HicA family</fullName>
    </recommendedName>
</protein>
<evidence type="ECO:0000256" key="4">
    <source>
        <dbReference type="ARBA" id="ARBA00022759"/>
    </source>
</evidence>
<keyword evidence="3" id="KW-0540">Nuclease</keyword>
<dbReference type="SUPFAM" id="SSF54786">
    <property type="entry name" value="YcfA/nrd intein domain"/>
    <property type="match status" value="1"/>
</dbReference>
<name>A0A1F6G6S1_9BACT</name>
<evidence type="ECO:0000256" key="6">
    <source>
        <dbReference type="ARBA" id="ARBA00022884"/>
    </source>
</evidence>
<proteinExistence type="inferred from homology"/>
<dbReference type="Proteomes" id="UP000176867">
    <property type="component" value="Unassembled WGS sequence"/>
</dbReference>
<dbReference type="Pfam" id="PF07927">
    <property type="entry name" value="HicA_toxin"/>
    <property type="match status" value="1"/>
</dbReference>
<evidence type="ECO:0000313" key="9">
    <source>
        <dbReference type="Proteomes" id="UP000176867"/>
    </source>
</evidence>
<accession>A0A1F6G6S1</accession>
<dbReference type="Gene3D" id="3.30.920.30">
    <property type="entry name" value="Hypothetical protein"/>
    <property type="match status" value="1"/>
</dbReference>
<gene>
    <name evidence="8" type="ORF">A2609_00920</name>
</gene>
<dbReference type="STRING" id="1798533.A2609_00920"/>
<comment type="similarity">
    <text evidence="1">Belongs to the HicA mRNA interferase family.</text>
</comment>